<dbReference type="Proteomes" id="UP000017836">
    <property type="component" value="Unassembled WGS sequence"/>
</dbReference>
<protein>
    <submittedName>
        <fullName evidence="1">Uncharacterized protein</fullName>
    </submittedName>
</protein>
<proteinExistence type="predicted"/>
<name>W1PX13_AMBTC</name>
<reference evidence="2" key="1">
    <citation type="journal article" date="2013" name="Science">
        <title>The Amborella genome and the evolution of flowering plants.</title>
        <authorList>
            <consortium name="Amborella Genome Project"/>
        </authorList>
    </citation>
    <scope>NUCLEOTIDE SEQUENCE [LARGE SCALE GENOMIC DNA]</scope>
</reference>
<gene>
    <name evidence="1" type="ORF">AMTR_s00043p00047620</name>
</gene>
<dbReference type="PANTHER" id="PTHR47926">
    <property type="entry name" value="PENTATRICOPEPTIDE REPEAT-CONTAINING PROTEIN"/>
    <property type="match status" value="1"/>
</dbReference>
<evidence type="ECO:0000313" key="1">
    <source>
        <dbReference type="EMBL" id="ERN12723.1"/>
    </source>
</evidence>
<dbReference type="HOGENOM" id="CLU_2925663_0_0_1"/>
<dbReference type="InterPro" id="IPR046960">
    <property type="entry name" value="PPR_At4g14850-like_plant"/>
</dbReference>
<dbReference type="Gene3D" id="1.25.40.10">
    <property type="entry name" value="Tetratricopeptide repeat domain"/>
    <property type="match status" value="1"/>
</dbReference>
<dbReference type="InterPro" id="IPR011990">
    <property type="entry name" value="TPR-like_helical_dom_sf"/>
</dbReference>
<keyword evidence="2" id="KW-1185">Reference proteome</keyword>
<dbReference type="GO" id="GO:0003723">
    <property type="term" value="F:RNA binding"/>
    <property type="evidence" value="ECO:0007669"/>
    <property type="project" value="InterPro"/>
</dbReference>
<dbReference type="PANTHER" id="PTHR47926:SF376">
    <property type="entry name" value="TETRATRICOPEPTIDE-LIKE HELICAL DOMAIN SUPERFAMILY"/>
    <property type="match status" value="1"/>
</dbReference>
<dbReference type="GO" id="GO:0009451">
    <property type="term" value="P:RNA modification"/>
    <property type="evidence" value="ECO:0007669"/>
    <property type="project" value="InterPro"/>
</dbReference>
<evidence type="ECO:0000313" key="2">
    <source>
        <dbReference type="Proteomes" id="UP000017836"/>
    </source>
</evidence>
<dbReference type="Gramene" id="ERN12723">
    <property type="protein sequence ID" value="ERN12723"/>
    <property type="gene ID" value="AMTR_s00043p00047620"/>
</dbReference>
<dbReference type="AlphaFoldDB" id="W1PX13"/>
<accession>W1PX13</accession>
<dbReference type="EMBL" id="KI392605">
    <property type="protein sequence ID" value="ERN12723.1"/>
    <property type="molecule type" value="Genomic_DNA"/>
</dbReference>
<dbReference type="OMA" id="THAMEEY"/>
<organism evidence="1 2">
    <name type="scientific">Amborella trichopoda</name>
    <dbReference type="NCBI Taxonomy" id="13333"/>
    <lineage>
        <taxon>Eukaryota</taxon>
        <taxon>Viridiplantae</taxon>
        <taxon>Streptophyta</taxon>
        <taxon>Embryophyta</taxon>
        <taxon>Tracheophyta</taxon>
        <taxon>Spermatophyta</taxon>
        <taxon>Magnoliopsida</taxon>
        <taxon>Amborellales</taxon>
        <taxon>Amborellaceae</taxon>
        <taxon>Amborella</taxon>
    </lineage>
</organism>
<dbReference type="eggNOG" id="KOG4197">
    <property type="taxonomic scope" value="Eukaryota"/>
</dbReference>
<sequence length="61" mass="6596">MGAQVVSPDAVTMPTVISACAQLGVLDLGRDIHKYVSQNSFNLDVFIGSSLIDMYEEYSQA</sequence>